<dbReference type="PANTHER" id="PTHR35399">
    <property type="entry name" value="SLR8030 PROTEIN"/>
    <property type="match status" value="1"/>
</dbReference>
<dbReference type="RefSeq" id="WP_063456775.1">
    <property type="nucleotide sequence ID" value="NZ_CANLMS010000010.1"/>
</dbReference>
<evidence type="ECO:0000313" key="2">
    <source>
        <dbReference type="EMBL" id="MDO6578619.1"/>
    </source>
</evidence>
<evidence type="ECO:0000256" key="1">
    <source>
        <dbReference type="SAM" id="SignalP"/>
    </source>
</evidence>
<dbReference type="InterPro" id="IPR008557">
    <property type="entry name" value="PhoX"/>
</dbReference>
<proteinExistence type="predicted"/>
<dbReference type="Proteomes" id="UP001170717">
    <property type="component" value="Unassembled WGS sequence"/>
</dbReference>
<dbReference type="SUPFAM" id="SSF63829">
    <property type="entry name" value="Calcium-dependent phosphotriesterase"/>
    <property type="match status" value="1"/>
</dbReference>
<dbReference type="PANTHER" id="PTHR35399:SF4">
    <property type="entry name" value="MEMBRANE PROTEIN"/>
    <property type="match status" value="1"/>
</dbReference>
<reference evidence="2" key="1">
    <citation type="submission" date="2023-07" db="EMBL/GenBank/DDBJ databases">
        <title>Genome content predicts the carbon catabolic preferences of heterotrophic bacteria.</title>
        <authorList>
            <person name="Gralka M."/>
        </authorList>
    </citation>
    <scope>NUCLEOTIDE SEQUENCE</scope>
    <source>
        <strain evidence="2">F2M12</strain>
    </source>
</reference>
<feature type="chain" id="PRO_5043914032" evidence="1">
    <location>
        <begin position="30"/>
        <end position="460"/>
    </location>
</feature>
<dbReference type="AlphaFoldDB" id="A0AAW7Z5E8"/>
<sequence>MINRRQFFKGAGTLAFAGLASSALGKANAGVLTPTTKGYGPLVPDPKKLLDLPQGFSYQVISELGDAMSDGLHVPDRADGMGCFALGDNKVALVRNHELQAVHLSIQPESIQAHSTDLAYDKFENGVALPGGTTTLVYNLDTKVVEKEFVSLVGTIRNCAGGTTPWGTWLTCEESVDKPNGVIAKEHGYIFEVPANADELVAAKPLKEMGRFNHEAACVDPETGIVYLTEDRGDSLFYRFIPNVKGQLAKGGKLQALRIQDVPQFDSRNWDKARMNLGEWLNVDWVDLHTPESPNDDLRVQGYKAGATLFARGEGLHWGNNELYFCCTNGGAKQLGQIMRYQPQSSQQQGATADATSKSETSGGRLQLFVESDDASLFNFGDNLTVSPNGHLIVCEDQYTEVVDNHLRGVTPEGDIYNVAKLHAQTELAGACFTNDGSVLFVNMYSPSKTLAVTGPWMAL</sequence>
<name>A0AAW7Z5E8_9ALTE</name>
<evidence type="ECO:0000313" key="3">
    <source>
        <dbReference type="Proteomes" id="UP001170717"/>
    </source>
</evidence>
<dbReference type="Pfam" id="PF05787">
    <property type="entry name" value="PhoX"/>
    <property type="match status" value="1"/>
</dbReference>
<dbReference type="EMBL" id="JAUOQI010000011">
    <property type="protein sequence ID" value="MDO6578619.1"/>
    <property type="molecule type" value="Genomic_DNA"/>
</dbReference>
<gene>
    <name evidence="2" type="ORF">Q4527_14540</name>
</gene>
<dbReference type="PROSITE" id="PS51318">
    <property type="entry name" value="TAT"/>
    <property type="match status" value="1"/>
</dbReference>
<feature type="signal peptide" evidence="1">
    <location>
        <begin position="1"/>
        <end position="29"/>
    </location>
</feature>
<protein>
    <submittedName>
        <fullName evidence="2">DUF839 domain-containing protein</fullName>
    </submittedName>
</protein>
<comment type="caution">
    <text evidence="2">The sequence shown here is derived from an EMBL/GenBank/DDBJ whole genome shotgun (WGS) entry which is preliminary data.</text>
</comment>
<dbReference type="InterPro" id="IPR006311">
    <property type="entry name" value="TAT_signal"/>
</dbReference>
<keyword evidence="1" id="KW-0732">Signal</keyword>
<accession>A0AAW7Z5E8</accession>
<organism evidence="2 3">
    <name type="scientific">Alteromonas stellipolaris</name>
    <dbReference type="NCBI Taxonomy" id="233316"/>
    <lineage>
        <taxon>Bacteria</taxon>
        <taxon>Pseudomonadati</taxon>
        <taxon>Pseudomonadota</taxon>
        <taxon>Gammaproteobacteria</taxon>
        <taxon>Alteromonadales</taxon>
        <taxon>Alteromonadaceae</taxon>
        <taxon>Alteromonas/Salinimonas group</taxon>
        <taxon>Alteromonas</taxon>
    </lineage>
</organism>